<dbReference type="EC" id="2.4.1.-" evidence="4"/>
<comment type="caution">
    <text evidence="5">The sequence shown here is derived from an EMBL/GenBank/DDBJ whole genome shotgun (WGS) entry which is preliminary data.</text>
</comment>
<dbReference type="PROSITE" id="PS00375">
    <property type="entry name" value="UDPGT"/>
    <property type="match status" value="1"/>
</dbReference>
<dbReference type="AlphaFoldDB" id="A0AAW1YLS2"/>
<dbReference type="InterPro" id="IPR035595">
    <property type="entry name" value="UDP_glycos_trans_CS"/>
</dbReference>
<dbReference type="Proteomes" id="UP001457282">
    <property type="component" value="Unassembled WGS sequence"/>
</dbReference>
<dbReference type="GO" id="GO:0080043">
    <property type="term" value="F:quercetin 3-O-glucosyltransferase activity"/>
    <property type="evidence" value="ECO:0007669"/>
    <property type="project" value="TreeGrafter"/>
</dbReference>
<dbReference type="FunFam" id="3.40.50.2000:FF:000055">
    <property type="entry name" value="Glycosyltransferase"/>
    <property type="match status" value="1"/>
</dbReference>
<keyword evidence="6" id="KW-1185">Reference proteome</keyword>
<proteinExistence type="inferred from homology"/>
<evidence type="ECO:0000313" key="6">
    <source>
        <dbReference type="Proteomes" id="UP001457282"/>
    </source>
</evidence>
<evidence type="ECO:0000256" key="1">
    <source>
        <dbReference type="ARBA" id="ARBA00009995"/>
    </source>
</evidence>
<evidence type="ECO:0000256" key="3">
    <source>
        <dbReference type="RuleBase" id="RU003718"/>
    </source>
</evidence>
<dbReference type="PANTHER" id="PTHR11926">
    <property type="entry name" value="GLUCOSYL/GLUCURONOSYL TRANSFERASES"/>
    <property type="match status" value="1"/>
</dbReference>
<name>A0AAW1YLS2_RUBAR</name>
<gene>
    <name evidence="5" type="ORF">M0R45_005078</name>
</gene>
<comment type="similarity">
    <text evidence="1 3">Belongs to the UDP-glycosyltransferase family.</text>
</comment>
<evidence type="ECO:0000256" key="4">
    <source>
        <dbReference type="RuleBase" id="RU362057"/>
    </source>
</evidence>
<reference evidence="5 6" key="1">
    <citation type="journal article" date="2023" name="G3 (Bethesda)">
        <title>A chromosome-length genome assembly and annotation of blackberry (Rubus argutus, cv. 'Hillquist').</title>
        <authorList>
            <person name="Bruna T."/>
            <person name="Aryal R."/>
            <person name="Dudchenko O."/>
            <person name="Sargent D.J."/>
            <person name="Mead D."/>
            <person name="Buti M."/>
            <person name="Cavallini A."/>
            <person name="Hytonen T."/>
            <person name="Andres J."/>
            <person name="Pham M."/>
            <person name="Weisz D."/>
            <person name="Mascagni F."/>
            <person name="Usai G."/>
            <person name="Natali L."/>
            <person name="Bassil N."/>
            <person name="Fernandez G.E."/>
            <person name="Lomsadze A."/>
            <person name="Armour M."/>
            <person name="Olukolu B."/>
            <person name="Poorten T."/>
            <person name="Britton C."/>
            <person name="Davik J."/>
            <person name="Ashrafi H."/>
            <person name="Aiden E.L."/>
            <person name="Borodovsky M."/>
            <person name="Worthington M."/>
        </authorList>
    </citation>
    <scope>NUCLEOTIDE SEQUENCE [LARGE SCALE GENOMIC DNA]</scope>
    <source>
        <strain evidence="5">PI 553951</strain>
    </source>
</reference>
<dbReference type="Pfam" id="PF00201">
    <property type="entry name" value="UDPGT"/>
    <property type="match status" value="1"/>
</dbReference>
<evidence type="ECO:0000313" key="5">
    <source>
        <dbReference type="EMBL" id="KAK9949561.1"/>
    </source>
</evidence>
<protein>
    <recommendedName>
        <fullName evidence="4">Glycosyltransferase</fullName>
        <ecNumber evidence="4">2.4.1.-</ecNumber>
    </recommendedName>
</protein>
<dbReference type="CDD" id="cd03784">
    <property type="entry name" value="GT1_Gtf-like"/>
    <property type="match status" value="1"/>
</dbReference>
<organism evidence="5 6">
    <name type="scientific">Rubus argutus</name>
    <name type="common">Southern blackberry</name>
    <dbReference type="NCBI Taxonomy" id="59490"/>
    <lineage>
        <taxon>Eukaryota</taxon>
        <taxon>Viridiplantae</taxon>
        <taxon>Streptophyta</taxon>
        <taxon>Embryophyta</taxon>
        <taxon>Tracheophyta</taxon>
        <taxon>Spermatophyta</taxon>
        <taxon>Magnoliopsida</taxon>
        <taxon>eudicotyledons</taxon>
        <taxon>Gunneridae</taxon>
        <taxon>Pentapetalae</taxon>
        <taxon>rosids</taxon>
        <taxon>fabids</taxon>
        <taxon>Rosales</taxon>
        <taxon>Rosaceae</taxon>
        <taxon>Rosoideae</taxon>
        <taxon>Rosoideae incertae sedis</taxon>
        <taxon>Rubus</taxon>
    </lineage>
</organism>
<dbReference type="PANTHER" id="PTHR11926:SF1365">
    <property type="entry name" value="GLYCOSYLTRANSFERASE"/>
    <property type="match status" value="1"/>
</dbReference>
<dbReference type="FunFam" id="3.40.50.2000:FF:000027">
    <property type="entry name" value="Glycosyltransferase"/>
    <property type="match status" value="1"/>
</dbReference>
<dbReference type="EMBL" id="JBEDUW010000001">
    <property type="protein sequence ID" value="KAK9949561.1"/>
    <property type="molecule type" value="Genomic_DNA"/>
</dbReference>
<dbReference type="InterPro" id="IPR002213">
    <property type="entry name" value="UDP_glucos_trans"/>
</dbReference>
<keyword evidence="2 3" id="KW-0808">Transferase</keyword>
<dbReference type="GO" id="GO:0080044">
    <property type="term" value="F:quercetin 7-O-glucosyltransferase activity"/>
    <property type="evidence" value="ECO:0007669"/>
    <property type="project" value="TreeGrafter"/>
</dbReference>
<dbReference type="Gene3D" id="3.40.50.2000">
    <property type="entry name" value="Glycogen Phosphorylase B"/>
    <property type="match status" value="2"/>
</dbReference>
<keyword evidence="3" id="KW-0328">Glycosyltransferase</keyword>
<sequence length="480" mass="54228">MGSIELGTTQKLHAVFVPMPAQGHVTPMMQLAKLLYSRGFHITFVNTEFNHRRLIRSRGSDAVKGLPDFQFETIPDGLPPSDKDGTQDVVPLCDSTRKNCLGPFKELVMKLNSSSEVPQVTCIVSDGITGFGREVAKELGILDVQFWTASACGFMAYQHYSELVKRGIVPFKDESFMHDGTLDQPIDWIPSMKNIRLKDMPSFIRVTDVNDIMFDFMGCEAQNCLKSSAIIFNTFDELEQEVLEEISAIFPNIYTIGPLAMLGKHVSESKSIKSISSSLWKEDTKCLEWLDKQKPNSVVYVNYGSITMMTDEHLKEFAWGLANSRHHFLWIVRPDVVKGDSVILPEEFFEEIKDRGYVASWCLQDQVLAHPSVGVFLTHCGWNSTIETISEGVPIICWPFFAEQQTNCRFACTDWGIGTEVNSDVKRDEIEALVKEMLEAEKGMKMRQKANEWKKKALEATDIGGSSYNNFDRLIKEAVQ</sequence>
<dbReference type="SUPFAM" id="SSF53756">
    <property type="entry name" value="UDP-Glycosyltransferase/glycogen phosphorylase"/>
    <property type="match status" value="1"/>
</dbReference>
<accession>A0AAW1YLS2</accession>
<evidence type="ECO:0000256" key="2">
    <source>
        <dbReference type="ARBA" id="ARBA00022679"/>
    </source>
</evidence>